<evidence type="ECO:0000313" key="3">
    <source>
        <dbReference type="Proteomes" id="UP000195331"/>
    </source>
</evidence>
<reference evidence="2 3" key="1">
    <citation type="submission" date="2017-04" db="EMBL/GenBank/DDBJ databases">
        <title>Whole Genome Sequence of 1,4-Dioxane Degrading Bacterium Mycobacterium dioxanotrophicus PH-06.</title>
        <authorList>
            <person name="He Y."/>
        </authorList>
    </citation>
    <scope>NUCLEOTIDE SEQUENCE [LARGE SCALE GENOMIC DNA]</scope>
    <source>
        <strain evidence="2 3">PH-06</strain>
        <plasmid evidence="2 3">unnamed4</plasmid>
    </source>
</reference>
<feature type="region of interest" description="Disordered" evidence="1">
    <location>
        <begin position="269"/>
        <end position="294"/>
    </location>
</feature>
<gene>
    <name evidence="2" type="ORF">BTO20_38620</name>
</gene>
<organism evidence="2 3">
    <name type="scientific">Mycobacterium dioxanotrophicus</name>
    <dbReference type="NCBI Taxonomy" id="482462"/>
    <lineage>
        <taxon>Bacteria</taxon>
        <taxon>Bacillati</taxon>
        <taxon>Actinomycetota</taxon>
        <taxon>Actinomycetes</taxon>
        <taxon>Mycobacteriales</taxon>
        <taxon>Mycobacteriaceae</taxon>
        <taxon>Mycobacterium</taxon>
    </lineage>
</organism>
<dbReference type="Proteomes" id="UP000195331">
    <property type="component" value="Plasmid unnamed4"/>
</dbReference>
<dbReference type="AlphaFoldDB" id="A0A1Y0CH92"/>
<evidence type="ECO:0000256" key="1">
    <source>
        <dbReference type="SAM" id="MobiDB-lite"/>
    </source>
</evidence>
<dbReference type="KEGG" id="mdx:BTO20_38620"/>
<dbReference type="RefSeq" id="WP_087083898.1">
    <property type="nucleotide sequence ID" value="NZ_CP020813.1"/>
</dbReference>
<name>A0A1Y0CH92_9MYCO</name>
<protein>
    <submittedName>
        <fullName evidence="2">Uncharacterized protein</fullName>
    </submittedName>
</protein>
<dbReference type="OrthoDB" id="4626621at2"/>
<evidence type="ECO:0000313" key="2">
    <source>
        <dbReference type="EMBL" id="ART74512.1"/>
    </source>
</evidence>
<keyword evidence="3" id="KW-1185">Reference proteome</keyword>
<sequence>MGSSETTGNAGVDFINDPDLRIRDLSYTGSRMRQLVDLAKGSFVDMGFGPRNGDSDSYDATVDEEWPRDRLEIYIKDKPRGPGYVCDIVYYCEDLPVTVYAVLINRGRGLEVAELELFRRNWGCFDDHDNYLHPDDQDPIDPDEPTTLITSDTLRRIPLGDILARVERDLPDDAWRNEGIQQMPGNTRLRVEDLSGDQRRALENTATVTARRKGRPELSDELLIEVAEAYIDEAARGRGAIGRLSTTFDRPEPTIRDWIATARKREFLAPTTPGRRGAAPGPKLPRPPRAYAAPDLTRARRRTVLRMIERDRILDADIGEDALLLYTVSGLVCNEVGVAKMDALQAAMQDPQVLDAALNILNKARRRHAAAAARSGSSASQPR</sequence>
<keyword evidence="2" id="KW-0614">Plasmid</keyword>
<proteinExistence type="predicted"/>
<accession>A0A1Y0CH92</accession>
<geneLocation type="plasmid" evidence="2 3">
    <name>unnamed4</name>
</geneLocation>
<dbReference type="EMBL" id="CP020813">
    <property type="protein sequence ID" value="ART74512.1"/>
    <property type="molecule type" value="Genomic_DNA"/>
</dbReference>